<reference evidence="15 16" key="1">
    <citation type="submission" date="2010-10" db="EMBL/GenBank/DDBJ databases">
        <title>Characterization of two newly discovered curtoviruses isolated from spinach in south-central Arizona.</title>
        <authorList>
            <person name="Hernandez-Zepeda C."/>
            <person name="Arguello-Astorga G."/>
            <person name="Brown J.K."/>
        </authorList>
    </citation>
    <scope>NUCLEOTIDE SEQUENCE [LARGE SCALE GENOMIC DNA]</scope>
    <source>
        <strain evidence="15">09-10 spinach</strain>
    </source>
</reference>
<evidence type="ECO:0000256" key="3">
    <source>
        <dbReference type="ARBA" id="ARBA00022679"/>
    </source>
</evidence>
<evidence type="ECO:0000256" key="9">
    <source>
        <dbReference type="ARBA" id="ARBA00022759"/>
    </source>
</evidence>
<dbReference type="Gene3D" id="3.40.1310.20">
    <property type="match status" value="1"/>
</dbReference>
<keyword evidence="5" id="KW-0235">DNA replication</keyword>
<evidence type="ECO:0000256" key="8">
    <source>
        <dbReference type="ARBA" id="ARBA00022741"/>
    </source>
</evidence>
<organism evidence="15 16">
    <name type="scientific">Spinach curly top Arizona virus</name>
    <dbReference type="NCBI Taxonomy" id="945225"/>
    <lineage>
        <taxon>Viruses</taxon>
        <taxon>Monodnaviria</taxon>
        <taxon>Shotokuvirae</taxon>
        <taxon>Cressdnaviricota</taxon>
        <taxon>Repensiviricetes</taxon>
        <taxon>Geplafuvirales</taxon>
        <taxon>Geminiviridae</taxon>
        <taxon>Becurtovirus</taxon>
        <taxon>Becurtovirus spinaciae</taxon>
    </lineage>
</organism>
<evidence type="ECO:0000256" key="2">
    <source>
        <dbReference type="ARBA" id="ARBA00022562"/>
    </source>
</evidence>
<keyword evidence="7" id="KW-0479">Metal-binding</keyword>
<evidence type="ECO:0000256" key="11">
    <source>
        <dbReference type="ARBA" id="ARBA00023124"/>
    </source>
</evidence>
<keyword evidence="12" id="KW-0238">DNA-binding</keyword>
<keyword evidence="8" id="KW-0547">Nucleotide-binding</keyword>
<evidence type="ECO:0000259" key="14">
    <source>
        <dbReference type="PROSITE" id="PS52020"/>
    </source>
</evidence>
<name>E9N6U7_9GEMI</name>
<evidence type="ECO:0000256" key="5">
    <source>
        <dbReference type="ARBA" id="ARBA00022705"/>
    </source>
</evidence>
<dbReference type="PROSITE" id="PS52020">
    <property type="entry name" value="CRESS_DNA_REP"/>
    <property type="match status" value="1"/>
</dbReference>
<keyword evidence="4" id="KW-0548">Nucleotidyltransferase</keyword>
<keyword evidence="10" id="KW-0378">Hydrolase</keyword>
<dbReference type="EMBL" id="HQ443515">
    <property type="protein sequence ID" value="ADV51529.1"/>
    <property type="molecule type" value="Genomic_DNA"/>
</dbReference>
<dbReference type="RefSeq" id="YP_004207925.1">
    <property type="nucleotide sequence ID" value="NC_015051.1"/>
</dbReference>
<evidence type="ECO:0000256" key="10">
    <source>
        <dbReference type="ARBA" id="ARBA00022801"/>
    </source>
</evidence>
<evidence type="ECO:0000313" key="15">
    <source>
        <dbReference type="EMBL" id="ADV51529.1"/>
    </source>
</evidence>
<keyword evidence="9" id="KW-0255">Endonuclease</keyword>
<evidence type="ECO:0000256" key="13">
    <source>
        <dbReference type="SAM" id="MobiDB-lite"/>
    </source>
</evidence>
<dbReference type="GeneID" id="10192294"/>
<dbReference type="GO" id="GO:0016779">
    <property type="term" value="F:nucleotidyltransferase activity"/>
    <property type="evidence" value="ECO:0007669"/>
    <property type="project" value="UniProtKB-KW"/>
</dbReference>
<dbReference type="InterPro" id="IPR049912">
    <property type="entry name" value="CRESS_DNA_REP"/>
</dbReference>
<keyword evidence="6" id="KW-0540">Nuclease</keyword>
<dbReference type="Proteomes" id="UP000203727">
    <property type="component" value="Segment"/>
</dbReference>
<evidence type="ECO:0000256" key="6">
    <source>
        <dbReference type="ARBA" id="ARBA00022722"/>
    </source>
</evidence>
<keyword evidence="2" id="KW-1048">Host nucleus</keyword>
<evidence type="ECO:0000256" key="1">
    <source>
        <dbReference type="ARBA" id="ARBA00004147"/>
    </source>
</evidence>
<keyword evidence="16" id="KW-1185">Reference proteome</keyword>
<protein>
    <submittedName>
        <fullName evidence="15">C1</fullName>
    </submittedName>
</protein>
<dbReference type="GO" id="GO:0006260">
    <property type="term" value="P:DNA replication"/>
    <property type="evidence" value="ECO:0007669"/>
    <property type="project" value="UniProtKB-KW"/>
</dbReference>
<keyword evidence="11" id="KW-0190">Covalent protein-DNA linkage</keyword>
<dbReference type="GO" id="GO:0000166">
    <property type="term" value="F:nucleotide binding"/>
    <property type="evidence" value="ECO:0007669"/>
    <property type="project" value="UniProtKB-KW"/>
</dbReference>
<evidence type="ECO:0000256" key="12">
    <source>
        <dbReference type="ARBA" id="ARBA00023125"/>
    </source>
</evidence>
<gene>
    <name evidence="15" type="primary">C1</name>
</gene>
<dbReference type="Pfam" id="PF08283">
    <property type="entry name" value="Gemini_AL1_M"/>
    <property type="match status" value="1"/>
</dbReference>
<evidence type="ECO:0000313" key="16">
    <source>
        <dbReference type="Proteomes" id="UP000203727"/>
    </source>
</evidence>
<keyword evidence="3" id="KW-0808">Transferase</keyword>
<sequence>MARTPSRNRPNQNGPGYFRFQKKNAFLTYSQIGGDFKDYIFEKLLALLQQFEVLFLSVALEHHQPTESNPEGGFHTHCIFQCNKKLQVNGNLFFNIILPDGRTIHPRIDGLNAPKRAWEYITKEDQQPRCFGELRLAGRSPNRLGDSNLEWRRILDSSNTKDEFFNNIRESCPTDFVLRWPSILAFANYHFRPVVQPYLPRWTEFTRLPDQIKEWAEHNIYFVSSHCLNYELCNNCRGSILQDWEISIAEHYHIERLGDELTCSENPNDLNSSRNQTTDQSDPEVSTSAVLQGQERPNGQDR</sequence>
<dbReference type="GO" id="GO:0046872">
    <property type="term" value="F:metal ion binding"/>
    <property type="evidence" value="ECO:0007669"/>
    <property type="project" value="UniProtKB-KW"/>
</dbReference>
<dbReference type="SUPFAM" id="SSF55464">
    <property type="entry name" value="Origin of replication-binding domain, RBD-like"/>
    <property type="match status" value="1"/>
</dbReference>
<dbReference type="GO" id="GO:0003677">
    <property type="term" value="F:DNA binding"/>
    <property type="evidence" value="ECO:0007669"/>
    <property type="project" value="UniProtKB-KW"/>
</dbReference>
<dbReference type="GO" id="GO:0016888">
    <property type="term" value="F:DNA endonuclease activity, producing 5'-phosphomonoesters"/>
    <property type="evidence" value="ECO:0007669"/>
    <property type="project" value="InterPro"/>
</dbReference>
<feature type="domain" description="CRESS-DNA virus Rep endonuclease" evidence="14">
    <location>
        <begin position="19"/>
        <end position="134"/>
    </location>
</feature>
<feature type="region of interest" description="Disordered" evidence="13">
    <location>
        <begin position="265"/>
        <end position="302"/>
    </location>
</feature>
<dbReference type="Pfam" id="PF00799">
    <property type="entry name" value="Gemini_AL1"/>
    <property type="match status" value="1"/>
</dbReference>
<accession>E9N6U7</accession>
<comment type="subcellular location">
    <subcellularLocation>
        <location evidence="1">Host nucleus</location>
    </subcellularLocation>
</comment>
<evidence type="ECO:0000256" key="4">
    <source>
        <dbReference type="ARBA" id="ARBA00022695"/>
    </source>
</evidence>
<dbReference type="InterPro" id="IPR022692">
    <property type="entry name" value="Gemini_AL1_REP_central"/>
</dbReference>
<evidence type="ECO:0000256" key="7">
    <source>
        <dbReference type="ARBA" id="ARBA00022723"/>
    </source>
</evidence>
<proteinExistence type="predicted"/>
<dbReference type="OrthoDB" id="9195at10239"/>
<dbReference type="GO" id="GO:0042025">
    <property type="term" value="C:host cell nucleus"/>
    <property type="evidence" value="ECO:0007669"/>
    <property type="project" value="UniProtKB-SubCell"/>
</dbReference>
<dbReference type="KEGG" id="vg:10192294"/>